<keyword evidence="2" id="KW-1185">Reference proteome</keyword>
<comment type="caution">
    <text evidence="1">The sequence shown here is derived from an EMBL/GenBank/DDBJ whole genome shotgun (WGS) entry which is preliminary data.</text>
</comment>
<protein>
    <submittedName>
        <fullName evidence="1">Uncharacterized protein</fullName>
    </submittedName>
</protein>
<accession>A0AAW1WCR0</accession>
<dbReference type="AlphaFoldDB" id="A0AAW1WCR0"/>
<dbReference type="EMBL" id="JBEDUW010000006">
    <property type="protein sequence ID" value="KAK9921656.1"/>
    <property type="molecule type" value="Genomic_DNA"/>
</dbReference>
<proteinExistence type="predicted"/>
<reference evidence="1 2" key="1">
    <citation type="journal article" date="2023" name="G3 (Bethesda)">
        <title>A chromosome-length genome assembly and annotation of blackberry (Rubus argutus, cv. 'Hillquist').</title>
        <authorList>
            <person name="Bruna T."/>
            <person name="Aryal R."/>
            <person name="Dudchenko O."/>
            <person name="Sargent D.J."/>
            <person name="Mead D."/>
            <person name="Buti M."/>
            <person name="Cavallini A."/>
            <person name="Hytonen T."/>
            <person name="Andres J."/>
            <person name="Pham M."/>
            <person name="Weisz D."/>
            <person name="Mascagni F."/>
            <person name="Usai G."/>
            <person name="Natali L."/>
            <person name="Bassil N."/>
            <person name="Fernandez G.E."/>
            <person name="Lomsadze A."/>
            <person name="Armour M."/>
            <person name="Olukolu B."/>
            <person name="Poorten T."/>
            <person name="Britton C."/>
            <person name="Davik J."/>
            <person name="Ashrafi H."/>
            <person name="Aiden E.L."/>
            <person name="Borodovsky M."/>
            <person name="Worthington M."/>
        </authorList>
    </citation>
    <scope>NUCLEOTIDE SEQUENCE [LARGE SCALE GENOMIC DNA]</scope>
    <source>
        <strain evidence="1">PI 553951</strain>
    </source>
</reference>
<dbReference type="Proteomes" id="UP001457282">
    <property type="component" value="Unassembled WGS sequence"/>
</dbReference>
<evidence type="ECO:0000313" key="1">
    <source>
        <dbReference type="EMBL" id="KAK9921656.1"/>
    </source>
</evidence>
<organism evidence="1 2">
    <name type="scientific">Rubus argutus</name>
    <name type="common">Southern blackberry</name>
    <dbReference type="NCBI Taxonomy" id="59490"/>
    <lineage>
        <taxon>Eukaryota</taxon>
        <taxon>Viridiplantae</taxon>
        <taxon>Streptophyta</taxon>
        <taxon>Embryophyta</taxon>
        <taxon>Tracheophyta</taxon>
        <taxon>Spermatophyta</taxon>
        <taxon>Magnoliopsida</taxon>
        <taxon>eudicotyledons</taxon>
        <taxon>Gunneridae</taxon>
        <taxon>Pentapetalae</taxon>
        <taxon>rosids</taxon>
        <taxon>fabids</taxon>
        <taxon>Rosales</taxon>
        <taxon>Rosaceae</taxon>
        <taxon>Rosoideae</taxon>
        <taxon>Rosoideae incertae sedis</taxon>
        <taxon>Rubus</taxon>
    </lineage>
</organism>
<gene>
    <name evidence="1" type="ORF">M0R45_030158</name>
</gene>
<name>A0AAW1WCR0_RUBAR</name>
<evidence type="ECO:0000313" key="2">
    <source>
        <dbReference type="Proteomes" id="UP001457282"/>
    </source>
</evidence>
<sequence>MRTTGISFEEKVLFHGGRRQRKKLASSLKKKALQRFGSEFPAKRHNLHRHSQPTSTQVFSEVVILLMCADTVHGVLDGGARAEAEDHPNWSTRSSTLY</sequence>